<name>A0A645B5G3_9ZZZZ</name>
<proteinExistence type="predicted"/>
<gene>
    <name evidence="1" type="ORF">SDC9_105214</name>
</gene>
<dbReference type="EMBL" id="VSSQ01016737">
    <property type="protein sequence ID" value="MPM58383.1"/>
    <property type="molecule type" value="Genomic_DNA"/>
</dbReference>
<evidence type="ECO:0000313" key="1">
    <source>
        <dbReference type="EMBL" id="MPM58383.1"/>
    </source>
</evidence>
<sequence length="113" mass="12290">MGRQNQPVFKGFFCFQLIDLVQLALTVNVGDLKIVFTVFHLTLVIDIAIGDVFVPLHLAEVMSALQRHGDALQPIGDLYSHGVNHQSTCLLEVGKLGDLLPVQPDFPAKTPGA</sequence>
<dbReference type="AlphaFoldDB" id="A0A645B5G3"/>
<protein>
    <submittedName>
        <fullName evidence="1">Uncharacterized protein</fullName>
    </submittedName>
</protein>
<accession>A0A645B5G3</accession>
<organism evidence="1">
    <name type="scientific">bioreactor metagenome</name>
    <dbReference type="NCBI Taxonomy" id="1076179"/>
    <lineage>
        <taxon>unclassified sequences</taxon>
        <taxon>metagenomes</taxon>
        <taxon>ecological metagenomes</taxon>
    </lineage>
</organism>
<comment type="caution">
    <text evidence="1">The sequence shown here is derived from an EMBL/GenBank/DDBJ whole genome shotgun (WGS) entry which is preliminary data.</text>
</comment>
<reference evidence="1" key="1">
    <citation type="submission" date="2019-08" db="EMBL/GenBank/DDBJ databases">
        <authorList>
            <person name="Kucharzyk K."/>
            <person name="Murdoch R.W."/>
            <person name="Higgins S."/>
            <person name="Loffler F."/>
        </authorList>
    </citation>
    <scope>NUCLEOTIDE SEQUENCE</scope>
</reference>